<reference evidence="2" key="1">
    <citation type="submission" date="2018-05" db="EMBL/GenBank/DDBJ databases">
        <authorList>
            <person name="Lanie J.A."/>
            <person name="Ng W.-L."/>
            <person name="Kazmierczak K.M."/>
            <person name="Andrzejewski T.M."/>
            <person name="Davidsen T.M."/>
            <person name="Wayne K.J."/>
            <person name="Tettelin H."/>
            <person name="Glass J.I."/>
            <person name="Rusch D."/>
            <person name="Podicherti R."/>
            <person name="Tsui H.-C.T."/>
            <person name="Winkler M.E."/>
        </authorList>
    </citation>
    <scope>NUCLEOTIDE SEQUENCE</scope>
</reference>
<dbReference type="EMBL" id="UINC01001105">
    <property type="protein sequence ID" value="SUZ70915.1"/>
    <property type="molecule type" value="Genomic_DNA"/>
</dbReference>
<organism evidence="2">
    <name type="scientific">marine metagenome</name>
    <dbReference type="NCBI Taxonomy" id="408172"/>
    <lineage>
        <taxon>unclassified sequences</taxon>
        <taxon>metagenomes</taxon>
        <taxon>ecological metagenomes</taxon>
    </lineage>
</organism>
<sequence>VTIKGGATLMVLFKPGTLLVVLPTSTPSSVILRMTAFITSSLTGVLEDLSSTSSRPANSPLPRTSPTYS</sequence>
<gene>
    <name evidence="2" type="ORF">METZ01_LOCUS23769</name>
</gene>
<evidence type="ECO:0000256" key="1">
    <source>
        <dbReference type="SAM" id="MobiDB-lite"/>
    </source>
</evidence>
<dbReference type="AlphaFoldDB" id="A0A381PV37"/>
<evidence type="ECO:0000313" key="2">
    <source>
        <dbReference type="EMBL" id="SUZ70915.1"/>
    </source>
</evidence>
<proteinExistence type="predicted"/>
<feature type="non-terminal residue" evidence="2">
    <location>
        <position position="1"/>
    </location>
</feature>
<name>A0A381PV37_9ZZZZ</name>
<feature type="region of interest" description="Disordered" evidence="1">
    <location>
        <begin position="49"/>
        <end position="69"/>
    </location>
</feature>
<protein>
    <submittedName>
        <fullName evidence="2">Uncharacterized protein</fullName>
    </submittedName>
</protein>
<accession>A0A381PV37</accession>